<reference evidence="2" key="1">
    <citation type="submission" date="2022-11" db="UniProtKB">
        <authorList>
            <consortium name="WormBaseParasite"/>
        </authorList>
    </citation>
    <scope>IDENTIFICATION</scope>
</reference>
<proteinExistence type="predicted"/>
<evidence type="ECO:0000313" key="2">
    <source>
        <dbReference type="WBParaSite" id="PSU_v2.g12131.t1"/>
    </source>
</evidence>
<dbReference type="Proteomes" id="UP000887577">
    <property type="component" value="Unplaced"/>
</dbReference>
<keyword evidence="1" id="KW-1185">Reference proteome</keyword>
<protein>
    <submittedName>
        <fullName evidence="2">Uncharacterized protein</fullName>
    </submittedName>
</protein>
<sequence length="273" mass="32034">MFGEKWQMPLPTTNNNFDHRSFEELEEKRKFRRFVYRKHSDPVKLKAAHDYFVRNWNGENTPPRVNPICVLRARSSAATDFEEVRHVNWAFNSPRKNRLNQLLIDPELCKIRQKYQRRVERRRSLSVANHSLYAEKANPKKSAVIEKYSRVLPFGRRSLSEGSLLILSEHEIDVDLFGIKQSKRVSFSAPTAKRKSVCPETNKPAPILLKEPKPVETEYPLSHMDYATFKAWRNGETFRQSVDSTDTESEEKKTPQDSMVQFLKFVIFSCLKR</sequence>
<dbReference type="AlphaFoldDB" id="A0A914XW20"/>
<accession>A0A914XW20</accession>
<evidence type="ECO:0000313" key="1">
    <source>
        <dbReference type="Proteomes" id="UP000887577"/>
    </source>
</evidence>
<dbReference type="WBParaSite" id="PSU_v2.g12131.t1">
    <property type="protein sequence ID" value="PSU_v2.g12131.t1"/>
    <property type="gene ID" value="PSU_v2.g12131"/>
</dbReference>
<name>A0A914XW20_9BILA</name>
<organism evidence="1 2">
    <name type="scientific">Panagrolaimus superbus</name>
    <dbReference type="NCBI Taxonomy" id="310955"/>
    <lineage>
        <taxon>Eukaryota</taxon>
        <taxon>Metazoa</taxon>
        <taxon>Ecdysozoa</taxon>
        <taxon>Nematoda</taxon>
        <taxon>Chromadorea</taxon>
        <taxon>Rhabditida</taxon>
        <taxon>Tylenchina</taxon>
        <taxon>Panagrolaimomorpha</taxon>
        <taxon>Panagrolaimoidea</taxon>
        <taxon>Panagrolaimidae</taxon>
        <taxon>Panagrolaimus</taxon>
    </lineage>
</organism>